<keyword evidence="3 10" id="KW-0436">Ligase</keyword>
<dbReference type="RefSeq" id="WP_013046016.1">
    <property type="nucleotide sequence ID" value="NC_014010.1"/>
</dbReference>
<dbReference type="Gene3D" id="1.10.730.20">
    <property type="match status" value="1"/>
</dbReference>
<name>D5BSZ0_PUNMI</name>
<dbReference type="InterPro" id="IPR033708">
    <property type="entry name" value="Anticodon_Ile_BEm"/>
</dbReference>
<dbReference type="PRINTS" id="PR00984">
    <property type="entry name" value="TRNASYNTHILE"/>
</dbReference>
<accession>D5BSZ0</accession>
<dbReference type="InterPro" id="IPR023585">
    <property type="entry name" value="Ile-tRNA-ligase_type1"/>
</dbReference>
<proteinExistence type="inferred from homology"/>
<dbReference type="InterPro" id="IPR009080">
    <property type="entry name" value="tRNAsynth_Ia_anticodon-bd"/>
</dbReference>
<feature type="short sequence motif" description="'HIGH' region" evidence="10">
    <location>
        <begin position="62"/>
        <end position="72"/>
    </location>
</feature>
<evidence type="ECO:0000256" key="2">
    <source>
        <dbReference type="ARBA" id="ARBA00022490"/>
    </source>
</evidence>
<comment type="catalytic activity">
    <reaction evidence="9 10">
        <text>tRNA(Ile) + L-isoleucine + ATP = L-isoleucyl-tRNA(Ile) + AMP + diphosphate</text>
        <dbReference type="Rhea" id="RHEA:11060"/>
        <dbReference type="Rhea" id="RHEA-COMP:9666"/>
        <dbReference type="Rhea" id="RHEA-COMP:9695"/>
        <dbReference type="ChEBI" id="CHEBI:30616"/>
        <dbReference type="ChEBI" id="CHEBI:33019"/>
        <dbReference type="ChEBI" id="CHEBI:58045"/>
        <dbReference type="ChEBI" id="CHEBI:78442"/>
        <dbReference type="ChEBI" id="CHEBI:78528"/>
        <dbReference type="ChEBI" id="CHEBI:456215"/>
        <dbReference type="EC" id="6.1.1.5"/>
    </reaction>
</comment>
<keyword evidence="4 10" id="KW-0547">Nucleotide-binding</keyword>
<dbReference type="Gene3D" id="1.10.10.830">
    <property type="entry name" value="Ile-tRNA synthetase CP2 domain-like"/>
    <property type="match status" value="1"/>
</dbReference>
<sequence>MTEQKINYKDTVFLPRTEFPMRAGLPKREPAILESWQKIDLYNKLRAARQGAEKFVLHDGPPYANGQLHIGHALNKILKDVVNRSQSMLGKDANYVPGWDCHGLPIEWKIEEQYRKKGKDKDEVPVAEFRQECRDFAAHWLGVQSEEFQRLGVLGDWDNPYTTMAYESEATIAAELGKILMDGSLYRGTKPVMWSPVEKTALAEAEIEYEDHTSVTIHARFPVKTASTPAIEGASIIIWTTTPWTMPGNRALAYGNDIRYLVIKLTELAAGSIAKTDDLVCVAADLLDNFVAEVGVTAHDIIAEIDGASLAGTICAHPLADDGYDHDVPMFAGEFVTTEQGTGFVHTAPGHGVEDYELAHLEHGIPVPDTVAEDGKIMPHLPLFAGMHVLRDNQKIADMMAERGGVIAIGKQTHSYPHSWRSKAPLVYRNTAQWFVSMESHGLRATALDALSKTAFYPPAGQNRLTAMIAQRPDWCLSRQRAWGVPLTIYVNKTTGEPLRDQKVHDRIVEAMRDEGADCWFSSPDERFLGQDYAVEDYEKVTDILDVWFDSGSTHAFVLENRDDLESPADLYLEGSDQHRGWFHSSLLQSCSTRGKAPYKGVLTHGFVLDEQGRKMSKSLGNVITPQKIMEQNGADILRLWVVSSDYYNDLRIGNEIIQRMTDNYRRFRNTLRYLLGALDGFDDAERVDYADMPDLERWVLNRLAEIDANIRKMTENYDFHGIFTELHTLCNSDLSAFYFEIRKDRLYCDDPDSIARRACRTVMAEIFDRLTAWLAPILCFTAEEAWQSRVGDPENSVHLRSYDAVPAEWRNADVATRWSAIRKTRQVVMSALEAARNDGEIGSSLQAAPIVHISTDNAAIFADMDSAALFITSDAKVTDAPAPAGAFRMEGIDDVAVVFAKADGGKCARCWKILPDVTTDGGICGRCSDVVS</sequence>
<keyword evidence="7 10" id="KW-0030">Aminoacyl-tRNA synthetase</keyword>
<dbReference type="InterPro" id="IPR013155">
    <property type="entry name" value="M/V/L/I-tRNA-synth_anticd-bd"/>
</dbReference>
<dbReference type="InterPro" id="IPR050081">
    <property type="entry name" value="Ile-tRNA_ligase"/>
</dbReference>
<dbReference type="Proteomes" id="UP000007460">
    <property type="component" value="Chromosome"/>
</dbReference>
<dbReference type="CDD" id="cd07960">
    <property type="entry name" value="Anticodon_Ia_Ile_BEm"/>
    <property type="match status" value="1"/>
</dbReference>
<evidence type="ECO:0000313" key="14">
    <source>
        <dbReference type="Proteomes" id="UP000007460"/>
    </source>
</evidence>
<dbReference type="InterPro" id="IPR002301">
    <property type="entry name" value="Ile-tRNA-ligase"/>
</dbReference>
<dbReference type="GO" id="GO:0005829">
    <property type="term" value="C:cytosol"/>
    <property type="evidence" value="ECO:0007669"/>
    <property type="project" value="TreeGrafter"/>
</dbReference>
<dbReference type="EC" id="6.1.1.5" evidence="10"/>
<keyword evidence="10" id="KW-0862">Zinc</keyword>
<dbReference type="InterPro" id="IPR014729">
    <property type="entry name" value="Rossmann-like_a/b/a_fold"/>
</dbReference>
<evidence type="ECO:0000313" key="13">
    <source>
        <dbReference type="EMBL" id="ADE39387.1"/>
    </source>
</evidence>
<feature type="short sequence motif" description="'KMSKS' region" evidence="10">
    <location>
        <begin position="615"/>
        <end position="619"/>
    </location>
</feature>
<dbReference type="HAMAP" id="MF_02002">
    <property type="entry name" value="Ile_tRNA_synth_type1"/>
    <property type="match status" value="1"/>
</dbReference>
<dbReference type="GO" id="GO:0008270">
    <property type="term" value="F:zinc ion binding"/>
    <property type="evidence" value="ECO:0007669"/>
    <property type="project" value="UniProtKB-UniRule"/>
</dbReference>
<dbReference type="InterPro" id="IPR001412">
    <property type="entry name" value="aa-tRNA-synth_I_CS"/>
</dbReference>
<dbReference type="KEGG" id="apb:SAR116_1144"/>
<evidence type="ECO:0000256" key="3">
    <source>
        <dbReference type="ARBA" id="ARBA00022598"/>
    </source>
</evidence>
<comment type="function">
    <text evidence="8 10">Catalyzes the attachment of isoleucine to tRNA(Ile). As IleRS can inadvertently accommodate and process structurally similar amino acids such as valine, to avoid such errors it has two additional distinct tRNA(Ile)-dependent editing activities. One activity is designated as 'pretransfer' editing and involves the hydrolysis of activated Val-AMP. The other activity is designated 'posttransfer' editing and involves deacylation of mischarged Val-tRNA(Ile).</text>
</comment>
<dbReference type="Pfam" id="PF08264">
    <property type="entry name" value="Anticodon_1"/>
    <property type="match status" value="1"/>
</dbReference>
<dbReference type="SUPFAM" id="SSF52374">
    <property type="entry name" value="Nucleotidylyl transferase"/>
    <property type="match status" value="1"/>
</dbReference>
<keyword evidence="14" id="KW-1185">Reference proteome</keyword>
<dbReference type="GO" id="GO:0005524">
    <property type="term" value="F:ATP binding"/>
    <property type="evidence" value="ECO:0007669"/>
    <property type="project" value="UniProtKB-UniRule"/>
</dbReference>
<comment type="cofactor">
    <cofactor evidence="10">
        <name>Zn(2+)</name>
        <dbReference type="ChEBI" id="CHEBI:29105"/>
    </cofactor>
    <text evidence="10">Binds 1 zinc ion per subunit.</text>
</comment>
<evidence type="ECO:0000259" key="12">
    <source>
        <dbReference type="Pfam" id="PF08264"/>
    </source>
</evidence>
<dbReference type="PROSITE" id="PS00178">
    <property type="entry name" value="AA_TRNA_LIGASE_I"/>
    <property type="match status" value="1"/>
</dbReference>
<reference evidence="13 14" key="1">
    <citation type="journal article" date="2010" name="J. Bacteriol.">
        <title>Complete genome sequence of "Candidatus Puniceispirillum marinum" IMCC1322, a representative of the SAR116 clade in the Alphaproteobacteria.</title>
        <authorList>
            <person name="Oh H.M."/>
            <person name="Kwon K.K."/>
            <person name="Kang I."/>
            <person name="Kang S.G."/>
            <person name="Lee J.H."/>
            <person name="Kim S.J."/>
            <person name="Cho J.C."/>
        </authorList>
    </citation>
    <scope>NUCLEOTIDE SEQUENCE [LARGE SCALE GENOMIC DNA]</scope>
    <source>
        <strain evidence="13 14">IMCC1322</strain>
    </source>
</reference>
<evidence type="ECO:0000256" key="7">
    <source>
        <dbReference type="ARBA" id="ARBA00023146"/>
    </source>
</evidence>
<comment type="subcellular location">
    <subcellularLocation>
        <location evidence="10">Cytoplasm</location>
    </subcellularLocation>
</comment>
<dbReference type="EMBL" id="CP001751">
    <property type="protein sequence ID" value="ADE39387.1"/>
    <property type="molecule type" value="Genomic_DNA"/>
</dbReference>
<dbReference type="NCBIfam" id="TIGR00392">
    <property type="entry name" value="ileS"/>
    <property type="match status" value="1"/>
</dbReference>
<dbReference type="PANTHER" id="PTHR42765">
    <property type="entry name" value="SOLEUCYL-TRNA SYNTHETASE"/>
    <property type="match status" value="1"/>
</dbReference>
<evidence type="ECO:0000256" key="1">
    <source>
        <dbReference type="ARBA" id="ARBA00006887"/>
    </source>
</evidence>
<dbReference type="SUPFAM" id="SSF47323">
    <property type="entry name" value="Anticodon-binding domain of a subclass of class I aminoacyl-tRNA synthetases"/>
    <property type="match status" value="1"/>
</dbReference>
<dbReference type="HOGENOM" id="CLU_001493_7_1_5"/>
<feature type="binding site" evidence="10">
    <location>
        <position position="908"/>
    </location>
    <ligand>
        <name>Zn(2+)</name>
        <dbReference type="ChEBI" id="CHEBI:29105"/>
    </ligand>
</feature>
<evidence type="ECO:0000259" key="11">
    <source>
        <dbReference type="Pfam" id="PF00133"/>
    </source>
</evidence>
<dbReference type="PANTHER" id="PTHR42765:SF1">
    <property type="entry name" value="ISOLEUCINE--TRNA LIGASE, MITOCHONDRIAL"/>
    <property type="match status" value="1"/>
</dbReference>
<keyword evidence="2 10" id="KW-0963">Cytoplasm</keyword>
<feature type="domain" description="Aminoacyl-tRNA synthetase class Ia" evidence="11">
    <location>
        <begin position="32"/>
        <end position="653"/>
    </location>
</feature>
<keyword evidence="10" id="KW-0479">Metal-binding</keyword>
<dbReference type="Gene3D" id="3.90.740.10">
    <property type="entry name" value="Valyl/Leucyl/Isoleucyl-tRNA synthetase, editing domain"/>
    <property type="match status" value="1"/>
</dbReference>
<dbReference type="Pfam" id="PF00133">
    <property type="entry name" value="tRNA-synt_1"/>
    <property type="match status" value="1"/>
</dbReference>
<dbReference type="eggNOG" id="COG0060">
    <property type="taxonomic scope" value="Bacteria"/>
</dbReference>
<dbReference type="Gene3D" id="3.40.50.620">
    <property type="entry name" value="HUPs"/>
    <property type="match status" value="2"/>
</dbReference>
<keyword evidence="6 10" id="KW-0648">Protein biosynthesis</keyword>
<keyword evidence="5 10" id="KW-0067">ATP-binding</keyword>
<dbReference type="InterPro" id="IPR002300">
    <property type="entry name" value="aa-tRNA-synth_Ia"/>
</dbReference>
<feature type="binding site" evidence="10">
    <location>
        <position position="618"/>
    </location>
    <ligand>
        <name>ATP</name>
        <dbReference type="ChEBI" id="CHEBI:30616"/>
    </ligand>
</feature>
<dbReference type="STRING" id="488538.SAR116_1144"/>
<dbReference type="InterPro" id="IPR009008">
    <property type="entry name" value="Val/Leu/Ile-tRNA-synth_edit"/>
</dbReference>
<feature type="domain" description="Methionyl/Valyl/Leucyl/Isoleucyl-tRNA synthetase anticodon-binding" evidence="12">
    <location>
        <begin position="697"/>
        <end position="848"/>
    </location>
</feature>
<protein>
    <recommendedName>
        <fullName evidence="10">Isoleucine--tRNA ligase</fullName>
        <ecNumber evidence="10">6.1.1.5</ecNumber>
    </recommendedName>
    <alternativeName>
        <fullName evidence="10">Isoleucyl-tRNA synthetase</fullName>
        <shortName evidence="10">IleRS</shortName>
    </alternativeName>
</protein>
<evidence type="ECO:0000256" key="5">
    <source>
        <dbReference type="ARBA" id="ARBA00022840"/>
    </source>
</evidence>
<evidence type="ECO:0000256" key="8">
    <source>
        <dbReference type="ARBA" id="ARBA00025217"/>
    </source>
</evidence>
<evidence type="ECO:0000256" key="10">
    <source>
        <dbReference type="HAMAP-Rule" id="MF_02002"/>
    </source>
</evidence>
<feature type="binding site" evidence="10">
    <location>
        <position position="911"/>
    </location>
    <ligand>
        <name>Zn(2+)</name>
        <dbReference type="ChEBI" id="CHEBI:29105"/>
    </ligand>
</feature>
<evidence type="ECO:0000256" key="9">
    <source>
        <dbReference type="ARBA" id="ARBA00048359"/>
    </source>
</evidence>
<dbReference type="AlphaFoldDB" id="D5BSZ0"/>
<feature type="binding site" evidence="10">
    <location>
        <position position="574"/>
    </location>
    <ligand>
        <name>L-isoleucyl-5'-AMP</name>
        <dbReference type="ChEBI" id="CHEBI:178002"/>
    </ligand>
</feature>
<feature type="binding site" evidence="10">
    <location>
        <position position="925"/>
    </location>
    <ligand>
        <name>Zn(2+)</name>
        <dbReference type="ChEBI" id="CHEBI:29105"/>
    </ligand>
</feature>
<comment type="domain">
    <text evidence="10">IleRS has two distinct active sites: one for aminoacylation and one for editing. The misactivated valine is translocated from the active site to the editing site, which sterically excludes the correctly activated isoleucine. The single editing site contains two valyl binding pockets, one specific for each substrate (Val-AMP or Val-tRNA(Ile)).</text>
</comment>
<comment type="similarity">
    <text evidence="1 10">Belongs to the class-I aminoacyl-tRNA synthetase family. IleS type 1 subfamily.</text>
</comment>
<comment type="subunit">
    <text evidence="10">Monomer.</text>
</comment>
<gene>
    <name evidence="10" type="primary">ileS</name>
    <name evidence="13" type="ordered locus">SAR116_1144</name>
</gene>
<dbReference type="GO" id="GO:0002161">
    <property type="term" value="F:aminoacyl-tRNA deacylase activity"/>
    <property type="evidence" value="ECO:0007669"/>
    <property type="project" value="InterPro"/>
</dbReference>
<evidence type="ECO:0000256" key="6">
    <source>
        <dbReference type="ARBA" id="ARBA00022917"/>
    </source>
</evidence>
<dbReference type="OrthoDB" id="9810365at2"/>
<dbReference type="GO" id="GO:0006428">
    <property type="term" value="P:isoleucyl-tRNA aminoacylation"/>
    <property type="evidence" value="ECO:0007669"/>
    <property type="project" value="UniProtKB-UniRule"/>
</dbReference>
<organism evidence="13 14">
    <name type="scientific">Puniceispirillum marinum (strain IMCC1322)</name>
    <dbReference type="NCBI Taxonomy" id="488538"/>
    <lineage>
        <taxon>Bacteria</taxon>
        <taxon>Pseudomonadati</taxon>
        <taxon>Pseudomonadota</taxon>
        <taxon>Alphaproteobacteria</taxon>
        <taxon>Candidatus Puniceispirillales</taxon>
        <taxon>Candidatus Puniceispirillaceae</taxon>
        <taxon>Candidatus Puniceispirillum</taxon>
    </lineage>
</organism>
<dbReference type="GO" id="GO:0000049">
    <property type="term" value="F:tRNA binding"/>
    <property type="evidence" value="ECO:0007669"/>
    <property type="project" value="InterPro"/>
</dbReference>
<evidence type="ECO:0000256" key="4">
    <source>
        <dbReference type="ARBA" id="ARBA00022741"/>
    </source>
</evidence>
<dbReference type="GO" id="GO:0004822">
    <property type="term" value="F:isoleucine-tRNA ligase activity"/>
    <property type="evidence" value="ECO:0007669"/>
    <property type="project" value="UniProtKB-UniRule"/>
</dbReference>
<feature type="binding site" evidence="10">
    <location>
        <position position="928"/>
    </location>
    <ligand>
        <name>Zn(2+)</name>
        <dbReference type="ChEBI" id="CHEBI:29105"/>
    </ligand>
</feature>
<dbReference type="SUPFAM" id="SSF50677">
    <property type="entry name" value="ValRS/IleRS/LeuRS editing domain"/>
    <property type="match status" value="1"/>
</dbReference>